<dbReference type="InterPro" id="IPR036812">
    <property type="entry name" value="NAD(P)_OxRdtase_dom_sf"/>
</dbReference>
<dbReference type="OrthoDB" id="2795220at2759"/>
<dbReference type="EMBL" id="KV722382">
    <property type="protein sequence ID" value="OCH91631.1"/>
    <property type="molecule type" value="Genomic_DNA"/>
</dbReference>
<dbReference type="AlphaFoldDB" id="A0A8E2DM28"/>
<evidence type="ECO:0000313" key="2">
    <source>
        <dbReference type="Proteomes" id="UP000250043"/>
    </source>
</evidence>
<gene>
    <name evidence="1" type="ORF">OBBRIDRAFT_792108</name>
</gene>
<evidence type="ECO:0000313" key="1">
    <source>
        <dbReference type="EMBL" id="OCH91631.1"/>
    </source>
</evidence>
<dbReference type="Gene3D" id="3.20.20.100">
    <property type="entry name" value="NADP-dependent oxidoreductase domain"/>
    <property type="match status" value="1"/>
</dbReference>
<name>A0A8E2DM28_9APHY</name>
<proteinExistence type="predicted"/>
<accession>A0A8E2DM28</accession>
<dbReference type="Proteomes" id="UP000250043">
    <property type="component" value="Unassembled WGS sequence"/>
</dbReference>
<protein>
    <submittedName>
        <fullName evidence="1">Uncharacterized protein</fullName>
    </submittedName>
</protein>
<sequence length="67" mass="7427">MTSTSSCSRNRICPAQNTPCLPVGCRKVEQLMDNLEALDIALSEEQIQYLESVLPFDAGFQAYHHVG</sequence>
<keyword evidence="2" id="KW-1185">Reference proteome</keyword>
<organism evidence="1 2">
    <name type="scientific">Obba rivulosa</name>
    <dbReference type="NCBI Taxonomy" id="1052685"/>
    <lineage>
        <taxon>Eukaryota</taxon>
        <taxon>Fungi</taxon>
        <taxon>Dikarya</taxon>
        <taxon>Basidiomycota</taxon>
        <taxon>Agaricomycotina</taxon>
        <taxon>Agaricomycetes</taxon>
        <taxon>Polyporales</taxon>
        <taxon>Gelatoporiaceae</taxon>
        <taxon>Obba</taxon>
    </lineage>
</organism>
<reference evidence="1 2" key="1">
    <citation type="submission" date="2016-07" db="EMBL/GenBank/DDBJ databases">
        <title>Draft genome of the white-rot fungus Obba rivulosa 3A-2.</title>
        <authorList>
            <consortium name="DOE Joint Genome Institute"/>
            <person name="Miettinen O."/>
            <person name="Riley R."/>
            <person name="Acob R."/>
            <person name="Barry K."/>
            <person name="Cullen D."/>
            <person name="De Vries R."/>
            <person name="Hainaut M."/>
            <person name="Hatakka A."/>
            <person name="Henrissat B."/>
            <person name="Hilden K."/>
            <person name="Kuo R."/>
            <person name="Labutti K."/>
            <person name="Lipzen A."/>
            <person name="Makela M.R."/>
            <person name="Sandor L."/>
            <person name="Spatafora J.W."/>
            <person name="Grigoriev I.V."/>
            <person name="Hibbett D.S."/>
        </authorList>
    </citation>
    <scope>NUCLEOTIDE SEQUENCE [LARGE SCALE GENOMIC DNA]</scope>
    <source>
        <strain evidence="1 2">3A-2</strain>
    </source>
</reference>
<dbReference type="SUPFAM" id="SSF51430">
    <property type="entry name" value="NAD(P)-linked oxidoreductase"/>
    <property type="match status" value="1"/>
</dbReference>